<feature type="transmembrane region" description="Helical" evidence="1">
    <location>
        <begin position="15"/>
        <end position="33"/>
    </location>
</feature>
<name>A0A6P1MIJ1_9FIRM</name>
<keyword evidence="1" id="KW-0472">Membrane</keyword>
<accession>A0A6P1MIJ1</accession>
<evidence type="ECO:0000313" key="2">
    <source>
        <dbReference type="EMBL" id="QHI73717.1"/>
    </source>
</evidence>
<organism evidence="2 3">
    <name type="scientific">Aminipila terrae</name>
    <dbReference type="NCBI Taxonomy" id="2697030"/>
    <lineage>
        <taxon>Bacteria</taxon>
        <taxon>Bacillati</taxon>
        <taxon>Bacillota</taxon>
        <taxon>Clostridia</taxon>
        <taxon>Peptostreptococcales</taxon>
        <taxon>Anaerovoracaceae</taxon>
        <taxon>Aminipila</taxon>
    </lineage>
</organism>
<dbReference type="AlphaFoldDB" id="A0A6P1MIJ1"/>
<sequence>MEIIKSSQIQLVKHYRGLLKLVFAFALSALILYEGHEQIQSIHPATTLHTMRSIPLLSIGRFFILGIIASVSMVLYDVFGMKAFQFDIEKKQLFSISFLSNSLNTLLGFGGLTGLQSNHYC</sequence>
<reference evidence="2 3" key="1">
    <citation type="submission" date="2020-01" db="EMBL/GenBank/DDBJ databases">
        <title>Genomic analysis of Aminipila sp. CBA3637.</title>
        <authorList>
            <person name="Kim Y.B."/>
            <person name="Roh S.W."/>
        </authorList>
    </citation>
    <scope>NUCLEOTIDE SEQUENCE [LARGE SCALE GENOMIC DNA]</scope>
    <source>
        <strain evidence="2 3">CBA3637</strain>
    </source>
</reference>
<dbReference type="Proteomes" id="UP000463883">
    <property type="component" value="Chromosome"/>
</dbReference>
<dbReference type="KEGG" id="amic:Ami3637_16225"/>
<proteinExistence type="predicted"/>
<keyword evidence="3" id="KW-1185">Reference proteome</keyword>
<feature type="transmembrane region" description="Helical" evidence="1">
    <location>
        <begin position="54"/>
        <end position="76"/>
    </location>
</feature>
<feature type="transmembrane region" description="Helical" evidence="1">
    <location>
        <begin position="96"/>
        <end position="115"/>
    </location>
</feature>
<keyword evidence="1" id="KW-0812">Transmembrane</keyword>
<dbReference type="EMBL" id="CP047591">
    <property type="protein sequence ID" value="QHI73717.1"/>
    <property type="molecule type" value="Genomic_DNA"/>
</dbReference>
<gene>
    <name evidence="2" type="ORF">Ami3637_16225</name>
</gene>
<dbReference type="RefSeq" id="WP_162363482.1">
    <property type="nucleotide sequence ID" value="NZ_CP047591.1"/>
</dbReference>
<evidence type="ECO:0000256" key="1">
    <source>
        <dbReference type="SAM" id="Phobius"/>
    </source>
</evidence>
<keyword evidence="1" id="KW-1133">Transmembrane helix</keyword>
<evidence type="ECO:0000313" key="3">
    <source>
        <dbReference type="Proteomes" id="UP000463883"/>
    </source>
</evidence>
<protein>
    <submittedName>
        <fullName evidence="2">Uncharacterized protein</fullName>
    </submittedName>
</protein>